<evidence type="ECO:0000256" key="1">
    <source>
        <dbReference type="ARBA" id="ARBA00023002"/>
    </source>
</evidence>
<name>A0A1N6W7C7_9BACT</name>
<gene>
    <name evidence="3" type="ORF">SAMN05421545_1394</name>
</gene>
<keyword evidence="4" id="KW-1185">Reference proteome</keyword>
<dbReference type="RefSeq" id="WP_076422098.1">
    <property type="nucleotide sequence ID" value="NZ_FTNM01000002.1"/>
</dbReference>
<protein>
    <recommendedName>
        <fullName evidence="2">Pyrroline-5-carboxylate reductase catalytic N-terminal domain-containing protein</fullName>
    </recommendedName>
</protein>
<dbReference type="SUPFAM" id="SSF51735">
    <property type="entry name" value="NAD(P)-binding Rossmann-fold domains"/>
    <property type="match status" value="1"/>
</dbReference>
<dbReference type="GO" id="GO:0016491">
    <property type="term" value="F:oxidoreductase activity"/>
    <property type="evidence" value="ECO:0007669"/>
    <property type="project" value="UniProtKB-KW"/>
</dbReference>
<dbReference type="Gene3D" id="3.40.50.720">
    <property type="entry name" value="NAD(P)-binding Rossmann-like Domain"/>
    <property type="match status" value="1"/>
</dbReference>
<dbReference type="OrthoDB" id="1523398at2"/>
<dbReference type="InterPro" id="IPR051267">
    <property type="entry name" value="STEAP_metalloreductase"/>
</dbReference>
<dbReference type="AlphaFoldDB" id="A0A1N6W7C7"/>
<evidence type="ECO:0000313" key="4">
    <source>
        <dbReference type="Proteomes" id="UP000185924"/>
    </source>
</evidence>
<sequence>MKTMQTIAIIGASGNMGSAIPRGLAKGNYRLLLCANDLDKVQTVAEEIKSSHPGAEVAVSDCSRDASWEADIIIAAVPYSAEREVAEKIKAVANQKIVISIANPLNDTYDGLVTAPDTSAAEELQKLLPNAKVVKAFNTTFAADFATPVIDGKQADAFVAGDDQEALQTVVELVETVGFNPIVAGSLAVSGTLERMQLLLIQLNMKNGYNWLADWKILHH</sequence>
<feature type="domain" description="Pyrroline-5-carboxylate reductase catalytic N-terminal" evidence="2">
    <location>
        <begin position="6"/>
        <end position="104"/>
    </location>
</feature>
<dbReference type="InterPro" id="IPR028939">
    <property type="entry name" value="P5C_Rdtase_cat_N"/>
</dbReference>
<dbReference type="PANTHER" id="PTHR14239:SF10">
    <property type="entry name" value="REDUCTASE"/>
    <property type="match status" value="1"/>
</dbReference>
<reference evidence="4" key="1">
    <citation type="submission" date="2017-01" db="EMBL/GenBank/DDBJ databases">
        <authorList>
            <person name="Varghese N."/>
            <person name="Submissions S."/>
        </authorList>
    </citation>
    <scope>NUCLEOTIDE SEQUENCE [LARGE SCALE GENOMIC DNA]</scope>
    <source>
        <strain evidence="4">DM9</strain>
    </source>
</reference>
<dbReference type="STRING" id="1077936.SAMN05421545_1394"/>
<dbReference type="EMBL" id="FTNM01000002">
    <property type="protein sequence ID" value="SIQ85922.1"/>
    <property type="molecule type" value="Genomic_DNA"/>
</dbReference>
<dbReference type="InterPro" id="IPR036291">
    <property type="entry name" value="NAD(P)-bd_dom_sf"/>
</dbReference>
<organism evidence="3 4">
    <name type="scientific">Pontibacter lucknowensis</name>
    <dbReference type="NCBI Taxonomy" id="1077936"/>
    <lineage>
        <taxon>Bacteria</taxon>
        <taxon>Pseudomonadati</taxon>
        <taxon>Bacteroidota</taxon>
        <taxon>Cytophagia</taxon>
        <taxon>Cytophagales</taxon>
        <taxon>Hymenobacteraceae</taxon>
        <taxon>Pontibacter</taxon>
    </lineage>
</organism>
<keyword evidence="1" id="KW-0560">Oxidoreductase</keyword>
<evidence type="ECO:0000259" key="2">
    <source>
        <dbReference type="Pfam" id="PF03807"/>
    </source>
</evidence>
<dbReference type="PANTHER" id="PTHR14239">
    <property type="entry name" value="DUDULIN-RELATED"/>
    <property type="match status" value="1"/>
</dbReference>
<dbReference type="Proteomes" id="UP000185924">
    <property type="component" value="Unassembled WGS sequence"/>
</dbReference>
<dbReference type="Pfam" id="PF03807">
    <property type="entry name" value="F420_oxidored"/>
    <property type="match status" value="1"/>
</dbReference>
<proteinExistence type="predicted"/>
<accession>A0A1N6W7C7</accession>
<evidence type="ECO:0000313" key="3">
    <source>
        <dbReference type="EMBL" id="SIQ85922.1"/>
    </source>
</evidence>